<dbReference type="Pfam" id="PF12320">
    <property type="entry name" value="SbcD_C"/>
    <property type="match status" value="1"/>
</dbReference>
<keyword evidence="11" id="KW-1185">Reference proteome</keyword>
<dbReference type="Pfam" id="PF00149">
    <property type="entry name" value="Metallophos"/>
    <property type="match status" value="1"/>
</dbReference>
<gene>
    <name evidence="7 10" type="primary">sbcD</name>
    <name evidence="10" type="ORF">U732_515</name>
</gene>
<evidence type="ECO:0000256" key="6">
    <source>
        <dbReference type="ARBA" id="ARBA00022839"/>
    </source>
</evidence>
<dbReference type="GO" id="GO:0006260">
    <property type="term" value="P:DNA replication"/>
    <property type="evidence" value="ECO:0007669"/>
    <property type="project" value="UniProtKB-KW"/>
</dbReference>
<reference evidence="10 11" key="1">
    <citation type="journal article" date="2015" name="Infect. Genet. Evol.">
        <title>Genomic sequences of six botulinum neurotoxin-producing strains representing three clostridial species illustrate the mobility and diversity of botulinum neurotoxin genes.</title>
        <authorList>
            <person name="Smith T.J."/>
            <person name="Hill K.K."/>
            <person name="Xie G."/>
            <person name="Foley B.T."/>
            <person name="Williamson C.H."/>
            <person name="Foster J.T."/>
            <person name="Johnson S.L."/>
            <person name="Chertkov O."/>
            <person name="Teshima H."/>
            <person name="Gibbons H.S."/>
            <person name="Johnsky L.A."/>
            <person name="Karavis M.A."/>
            <person name="Smith L.A."/>
        </authorList>
    </citation>
    <scope>NUCLEOTIDE SEQUENCE [LARGE SCALE GENOMIC DNA]</scope>
    <source>
        <strain evidence="10 11">CDC 2741</strain>
    </source>
</reference>
<keyword evidence="7" id="KW-0235">DNA replication</keyword>
<comment type="caution">
    <text evidence="10">The sequence shown here is derived from an EMBL/GenBank/DDBJ whole genome shotgun (WGS) entry which is preliminary data.</text>
</comment>
<dbReference type="CDD" id="cd00840">
    <property type="entry name" value="MPP_Mre11_N"/>
    <property type="match status" value="1"/>
</dbReference>
<sequence>MKILHTGDWHIGKLVHGYHMTEDQDYALNSLCDVIKEEKPDVLVIAGDIYDRSNPPVEAVALLNKYLNKILMELETPIIAIAGNHDSADRLHFGSDIFSKNGLYIEGIFRKDIKRIVLKDEHGPVNFYLLPFVEPAIVREVFNVDVRNYEDATKIILDYIKENMNKEERNVLVAHGYVTGINEPETCESERALSIGGTDYIKAEIFEEFHYTALGHLHKCQKVSDDRIRYSGSLLKYSFSECNHKKSVTVVTLDEKGEVEINLRPVRTLRDMRKIKGNLENLLDMEVYKDANVEDYIHAILTDEGELLEPMRKLKSIYPNIMSLERENRIKRLGDIKTSAGEGAKYKSKMELFEEFYISITGKEFTEEKREIMSSIMEEVQKEERSN</sequence>
<dbReference type="STRING" id="29341.RSJ17_05375"/>
<dbReference type="EMBL" id="AYSO01000020">
    <property type="protein sequence ID" value="KIE45202.1"/>
    <property type="molecule type" value="Genomic_DNA"/>
</dbReference>
<proteinExistence type="inferred from homology"/>
<evidence type="ECO:0000313" key="10">
    <source>
        <dbReference type="EMBL" id="KIE45202.1"/>
    </source>
</evidence>
<dbReference type="InterPro" id="IPR041796">
    <property type="entry name" value="Mre11_N"/>
</dbReference>
<dbReference type="InterPro" id="IPR026843">
    <property type="entry name" value="SbcD_C"/>
</dbReference>
<dbReference type="GO" id="GO:0008408">
    <property type="term" value="F:3'-5' exonuclease activity"/>
    <property type="evidence" value="ECO:0007669"/>
    <property type="project" value="InterPro"/>
</dbReference>
<feature type="domain" description="Nuclease SbcCD subunit D C-terminal" evidence="9">
    <location>
        <begin position="269"/>
        <end position="357"/>
    </location>
</feature>
<comment type="subunit">
    <text evidence="2 7">Heterodimer of SbcC and SbcD.</text>
</comment>
<evidence type="ECO:0000259" key="8">
    <source>
        <dbReference type="Pfam" id="PF00149"/>
    </source>
</evidence>
<keyword evidence="5 7" id="KW-0378">Hydrolase</keyword>
<keyword evidence="7" id="KW-0233">DNA recombination</keyword>
<evidence type="ECO:0000256" key="3">
    <source>
        <dbReference type="ARBA" id="ARBA00013365"/>
    </source>
</evidence>
<dbReference type="SUPFAM" id="SSF56300">
    <property type="entry name" value="Metallo-dependent phosphatases"/>
    <property type="match status" value="1"/>
</dbReference>
<dbReference type="NCBIfam" id="TIGR00619">
    <property type="entry name" value="sbcd"/>
    <property type="match status" value="1"/>
</dbReference>
<dbReference type="GO" id="GO:0006310">
    <property type="term" value="P:DNA recombination"/>
    <property type="evidence" value="ECO:0007669"/>
    <property type="project" value="UniProtKB-KW"/>
</dbReference>
<evidence type="ECO:0000259" key="9">
    <source>
        <dbReference type="Pfam" id="PF12320"/>
    </source>
</evidence>
<feature type="domain" description="Calcineurin-like phosphoesterase" evidence="8">
    <location>
        <begin position="1"/>
        <end position="219"/>
    </location>
</feature>
<evidence type="ECO:0000256" key="4">
    <source>
        <dbReference type="ARBA" id="ARBA00022722"/>
    </source>
</evidence>
<dbReference type="GO" id="GO:0004519">
    <property type="term" value="F:endonuclease activity"/>
    <property type="evidence" value="ECO:0007669"/>
    <property type="project" value="UniProtKB-KW"/>
</dbReference>
<dbReference type="InterPro" id="IPR050535">
    <property type="entry name" value="DNA_Repair-Maintenance_Comp"/>
</dbReference>
<evidence type="ECO:0000256" key="2">
    <source>
        <dbReference type="ARBA" id="ARBA00011322"/>
    </source>
</evidence>
<keyword evidence="7" id="KW-0255">Endonuclease</keyword>
<keyword evidence="6 7" id="KW-0269">Exonuclease</keyword>
<comment type="function">
    <text evidence="7">SbcCD cleaves DNA hairpin structures. These structures can inhibit DNA replication and are intermediates in certain DNA recombination reactions. The complex acts as a 3'-&gt;5' double strand exonuclease that can open hairpins. It also has a 5' single-strand endonuclease activity.</text>
</comment>
<dbReference type="InterPro" id="IPR004593">
    <property type="entry name" value="SbcD"/>
</dbReference>
<name>A0A0C1QW30_9CLOT</name>
<keyword evidence="4 7" id="KW-0540">Nuclease</keyword>
<dbReference type="PANTHER" id="PTHR30337:SF0">
    <property type="entry name" value="NUCLEASE SBCCD SUBUNIT D"/>
    <property type="match status" value="1"/>
</dbReference>
<evidence type="ECO:0000256" key="5">
    <source>
        <dbReference type="ARBA" id="ARBA00022801"/>
    </source>
</evidence>
<organism evidence="10 11">
    <name type="scientific">Clostridium argentinense CDC 2741</name>
    <dbReference type="NCBI Taxonomy" id="1418104"/>
    <lineage>
        <taxon>Bacteria</taxon>
        <taxon>Bacillati</taxon>
        <taxon>Bacillota</taxon>
        <taxon>Clostridia</taxon>
        <taxon>Eubacteriales</taxon>
        <taxon>Clostridiaceae</taxon>
        <taxon>Clostridium</taxon>
    </lineage>
</organism>
<dbReference type="Proteomes" id="UP000031366">
    <property type="component" value="Unassembled WGS sequence"/>
</dbReference>
<dbReference type="PANTHER" id="PTHR30337">
    <property type="entry name" value="COMPONENT OF ATP-DEPENDENT DSDNA EXONUCLEASE"/>
    <property type="match status" value="1"/>
</dbReference>
<evidence type="ECO:0000256" key="7">
    <source>
        <dbReference type="RuleBase" id="RU363069"/>
    </source>
</evidence>
<accession>A0A0C1QW30</accession>
<dbReference type="InterPro" id="IPR029052">
    <property type="entry name" value="Metallo-depent_PP-like"/>
</dbReference>
<dbReference type="OrthoDB" id="9773856at2"/>
<dbReference type="RefSeq" id="WP_039636407.1">
    <property type="nucleotide sequence ID" value="NZ_AYSO01000020.1"/>
</dbReference>
<protein>
    <recommendedName>
        <fullName evidence="3 7">Nuclease SbcCD subunit D</fullName>
    </recommendedName>
</protein>
<dbReference type="AlphaFoldDB" id="A0A0C1QW30"/>
<dbReference type="InterPro" id="IPR004843">
    <property type="entry name" value="Calcineurin-like_PHP"/>
</dbReference>
<evidence type="ECO:0000256" key="1">
    <source>
        <dbReference type="ARBA" id="ARBA00010555"/>
    </source>
</evidence>
<comment type="similarity">
    <text evidence="1 7">Belongs to the SbcD family.</text>
</comment>
<dbReference type="Gene3D" id="3.60.21.10">
    <property type="match status" value="1"/>
</dbReference>
<evidence type="ECO:0000313" key="11">
    <source>
        <dbReference type="Proteomes" id="UP000031366"/>
    </source>
</evidence>